<evidence type="ECO:0000313" key="1">
    <source>
        <dbReference type="EMBL" id="KEQ30224.1"/>
    </source>
</evidence>
<sequence>MNYAQTYPIGNYHNTRTATTTAIAPPVKRVRQLDAKAKRCNRSTERQTQISTDSNVANGFLNCTFLPKLKETKTVQACRKSDKTERDFFQSLSKLAEHYEIEPMQSKQFPYPYNMALAMSDMEEKLKQRVLDWEEIRLVQDSKKTYFVSEERYNTGATLFYIPVASLYRMLHNPKRKRNAHLLLSVCAYLYHIADIPYYRQEASYLYWMYEMMNDWVEQDDYTDQTEVYLSEIKQAEYLGDYMEQRIYNRINLTVFEQRINGFKVKDDIDGECLSVAKEAFALYQTYPNENVFRNAKPNGEASEEDMENIIGMEKYISFYADHKGWLNETLIESVNNEIQEYGQMEEPIIQKQFDGSDITTNNLCFENRLFELLHRISDILHTF</sequence>
<dbReference type="EMBL" id="JNFF01000048">
    <property type="protein sequence ID" value="KEQ30224.1"/>
    <property type="molecule type" value="Genomic_DNA"/>
</dbReference>
<evidence type="ECO:0000313" key="2">
    <source>
        <dbReference type="Proteomes" id="UP000028007"/>
    </source>
</evidence>
<gene>
    <name evidence="1" type="ORF">N180_06750</name>
</gene>
<comment type="caution">
    <text evidence="1">The sequence shown here is derived from an EMBL/GenBank/DDBJ whole genome shotgun (WGS) entry which is preliminary data.</text>
</comment>
<reference evidence="1 2" key="1">
    <citation type="journal article" date="1992" name="Int. J. Syst. Bacteriol.">
        <title>Sphingobacterium antarcticus sp. nov. a Psychrotrophic Bacterium from the Soils of Schirmacher Oasis, Antarctica.</title>
        <authorList>
            <person name="Shivaji S."/>
            <person name="Ray M.K."/>
            <person name="Rao N.S."/>
            <person name="Saiserr L."/>
            <person name="Jagannadham M.V."/>
            <person name="Kumar G.S."/>
            <person name="Reddy G."/>
            <person name="Bhargava P.M."/>
        </authorList>
    </citation>
    <scope>NUCLEOTIDE SEQUENCE [LARGE SCALE GENOMIC DNA]</scope>
    <source>
        <strain evidence="1 2">4BY</strain>
    </source>
</reference>
<dbReference type="AlphaFoldDB" id="A0A081PHQ1"/>
<dbReference type="Proteomes" id="UP000028007">
    <property type="component" value="Unassembled WGS sequence"/>
</dbReference>
<dbReference type="eggNOG" id="ENOG502Z8TP">
    <property type="taxonomic scope" value="Bacteria"/>
</dbReference>
<dbReference type="RefSeq" id="WP_037440450.1">
    <property type="nucleotide sequence ID" value="NZ_JNFF01000048.1"/>
</dbReference>
<keyword evidence="2" id="KW-1185">Reference proteome</keyword>
<proteinExistence type="predicted"/>
<name>A0A081PHQ1_9SPHI</name>
<dbReference type="OrthoDB" id="917674at2"/>
<accession>A0A081PHQ1</accession>
<organism evidence="1 2">
    <name type="scientific">Pedobacter antarcticus 4BY</name>
    <dbReference type="NCBI Taxonomy" id="1358423"/>
    <lineage>
        <taxon>Bacteria</taxon>
        <taxon>Pseudomonadati</taxon>
        <taxon>Bacteroidota</taxon>
        <taxon>Sphingobacteriia</taxon>
        <taxon>Sphingobacteriales</taxon>
        <taxon>Sphingobacteriaceae</taxon>
        <taxon>Pedobacter</taxon>
    </lineage>
</organism>
<protein>
    <submittedName>
        <fullName evidence="1">Uncharacterized protein</fullName>
    </submittedName>
</protein>